<evidence type="ECO:0000256" key="1">
    <source>
        <dbReference type="SAM" id="MobiDB-lite"/>
    </source>
</evidence>
<feature type="compositionally biased region" description="Acidic residues" evidence="1">
    <location>
        <begin position="112"/>
        <end position="123"/>
    </location>
</feature>
<feature type="compositionally biased region" description="Pro residues" evidence="1">
    <location>
        <begin position="152"/>
        <end position="162"/>
    </location>
</feature>
<dbReference type="Proteomes" id="UP000179106">
    <property type="component" value="Unassembled WGS sequence"/>
</dbReference>
<feature type="compositionally biased region" description="Low complexity" evidence="1">
    <location>
        <begin position="302"/>
        <end position="318"/>
    </location>
</feature>
<evidence type="ECO:0000313" key="2">
    <source>
        <dbReference type="EMBL" id="OGZ52577.1"/>
    </source>
</evidence>
<sequence length="495" mass="52245">MITISQQQALWRWDRIPEKLRGVLTSEVSSDFVWSVCGDQHLPEDKIKLVSKLAGYVICGFLHPEDLAREIKIQAGVPEQIAAAVADGLNKRIFAPIRSDIDAVFNPRPDDGPLEEEIEDEGESSPILFQEIRPPAQGSGEAGPSTPLRASAPPPSSVPRPQPSSAGPQLSRQGSFDKVQDKSGQARMDAAHSSFIPSPLKKEGAPTFQPGWSHSSPLGKVGEPQTKPSSEGARPSSGQGYLPGGQPAQSAPLGVAPSTPLPSSSFGAGGTSQDKPASKPAIMLQPLSVPGSTPMPKPPTQTTPTALSSLDLPPKSSLAQGEIRESREGNLDSRLRGNDRIESGNDKKKENDIVSSTPAFQQPKEVPLSFSRISPQQEIPPPIPQKPASIGPISPIGQVSPTGSIEPMPVILHEEPKAVPTKSSGFSFTPRPPGISDVTFSAKNILPRPAVFEFGKGGGIAPAPKNVAPTAPKVVHYSEMKTPLPPMPPKPPAQA</sequence>
<feature type="region of interest" description="Disordered" evidence="1">
    <location>
        <begin position="102"/>
        <end position="406"/>
    </location>
</feature>
<gene>
    <name evidence="2" type="ORF">A3B25_03920</name>
</gene>
<name>A0A1G2GQT3_9BACT</name>
<comment type="caution">
    <text evidence="2">The sequence shown here is derived from an EMBL/GenBank/DDBJ whole genome shotgun (WGS) entry which is preliminary data.</text>
</comment>
<dbReference type="STRING" id="1802126.A3B25_03920"/>
<feature type="compositionally biased region" description="Basic and acidic residues" evidence="1">
    <location>
        <begin position="322"/>
        <end position="352"/>
    </location>
</feature>
<evidence type="ECO:0000313" key="3">
    <source>
        <dbReference type="Proteomes" id="UP000179106"/>
    </source>
</evidence>
<dbReference type="EMBL" id="MHNW01000043">
    <property type="protein sequence ID" value="OGZ52577.1"/>
    <property type="molecule type" value="Genomic_DNA"/>
</dbReference>
<accession>A0A1G2GQT3</accession>
<feature type="compositionally biased region" description="Polar residues" evidence="1">
    <location>
        <begin position="261"/>
        <end position="275"/>
    </location>
</feature>
<dbReference type="AlphaFoldDB" id="A0A1G2GQT3"/>
<reference evidence="2 3" key="1">
    <citation type="journal article" date="2016" name="Nat. Commun.">
        <title>Thousands of microbial genomes shed light on interconnected biogeochemical processes in an aquifer system.</title>
        <authorList>
            <person name="Anantharaman K."/>
            <person name="Brown C.T."/>
            <person name="Hug L.A."/>
            <person name="Sharon I."/>
            <person name="Castelle C.J."/>
            <person name="Probst A.J."/>
            <person name="Thomas B.C."/>
            <person name="Singh A."/>
            <person name="Wilkins M.J."/>
            <person name="Karaoz U."/>
            <person name="Brodie E.L."/>
            <person name="Williams K.H."/>
            <person name="Hubbard S.S."/>
            <person name="Banfield J.F."/>
        </authorList>
    </citation>
    <scope>NUCLEOTIDE SEQUENCE [LARGE SCALE GENOMIC DNA]</scope>
</reference>
<proteinExistence type="predicted"/>
<protein>
    <submittedName>
        <fullName evidence="2">Uncharacterized protein</fullName>
    </submittedName>
</protein>
<organism evidence="2 3">
    <name type="scientific">Candidatus Ryanbacteria bacterium RIFCSPLOWO2_01_FULL_48_26</name>
    <dbReference type="NCBI Taxonomy" id="1802126"/>
    <lineage>
        <taxon>Bacteria</taxon>
        <taxon>Candidatus Ryaniibacteriota</taxon>
    </lineage>
</organism>